<evidence type="ECO:0000256" key="2">
    <source>
        <dbReference type="ARBA" id="ARBA00009592"/>
    </source>
</evidence>
<evidence type="ECO:0000256" key="8">
    <source>
        <dbReference type="ARBA" id="ARBA00023180"/>
    </source>
</evidence>
<name>A0AAV3RHQ6_LITER</name>
<evidence type="ECO:0000256" key="9">
    <source>
        <dbReference type="SAM" id="Phobius"/>
    </source>
</evidence>
<dbReference type="FunFam" id="3.80.10.10:FF:000111">
    <property type="entry name" value="LRR receptor-like serine/threonine-protein kinase ERECTA"/>
    <property type="match status" value="1"/>
</dbReference>
<proteinExistence type="inferred from homology"/>
<dbReference type="InterPro" id="IPR046959">
    <property type="entry name" value="PRK1-6/SRF4-like"/>
</dbReference>
<feature type="domain" description="Protein kinase" evidence="11">
    <location>
        <begin position="379"/>
        <end position="475"/>
    </location>
</feature>
<dbReference type="GO" id="GO:0004672">
    <property type="term" value="F:protein kinase activity"/>
    <property type="evidence" value="ECO:0007669"/>
    <property type="project" value="InterPro"/>
</dbReference>
<dbReference type="AlphaFoldDB" id="A0AAV3RHQ6"/>
<dbReference type="PANTHER" id="PTHR48007:SF50">
    <property type="entry name" value="PROTEIN KINASE DOMAIN-CONTAINING PROTEIN"/>
    <property type="match status" value="1"/>
</dbReference>
<keyword evidence="13" id="KW-1185">Reference proteome</keyword>
<dbReference type="Gene3D" id="3.30.200.20">
    <property type="entry name" value="Phosphorylase Kinase, domain 1"/>
    <property type="match status" value="1"/>
</dbReference>
<feature type="signal peptide" evidence="10">
    <location>
        <begin position="1"/>
        <end position="21"/>
    </location>
</feature>
<comment type="similarity">
    <text evidence="2">Belongs to the RLP family.</text>
</comment>
<dbReference type="InterPro" id="IPR000719">
    <property type="entry name" value="Prot_kinase_dom"/>
</dbReference>
<keyword evidence="7 9" id="KW-0472">Membrane</keyword>
<dbReference type="InterPro" id="IPR032675">
    <property type="entry name" value="LRR_dom_sf"/>
</dbReference>
<dbReference type="GO" id="GO:0005524">
    <property type="term" value="F:ATP binding"/>
    <property type="evidence" value="ECO:0007669"/>
    <property type="project" value="InterPro"/>
</dbReference>
<keyword evidence="10" id="KW-0732">Signal</keyword>
<evidence type="ECO:0000256" key="3">
    <source>
        <dbReference type="ARBA" id="ARBA00022614"/>
    </source>
</evidence>
<protein>
    <submittedName>
        <fullName evidence="12">Transmembrane signal receptor</fullName>
    </submittedName>
</protein>
<comment type="subcellular location">
    <subcellularLocation>
        <location evidence="1">Membrane</location>
        <topology evidence="1">Single-pass membrane protein</topology>
    </subcellularLocation>
</comment>
<keyword evidence="12" id="KW-0675">Receptor</keyword>
<keyword evidence="5" id="KW-0677">Repeat</keyword>
<gene>
    <name evidence="12" type="ORF">LIER_28701</name>
</gene>
<evidence type="ECO:0000313" key="12">
    <source>
        <dbReference type="EMBL" id="GAA0175553.1"/>
    </source>
</evidence>
<evidence type="ECO:0000259" key="11">
    <source>
        <dbReference type="PROSITE" id="PS50011"/>
    </source>
</evidence>
<evidence type="ECO:0000256" key="10">
    <source>
        <dbReference type="SAM" id="SignalP"/>
    </source>
</evidence>
<dbReference type="Proteomes" id="UP001454036">
    <property type="component" value="Unassembled WGS sequence"/>
</dbReference>
<dbReference type="Gene3D" id="3.80.10.10">
    <property type="entry name" value="Ribonuclease Inhibitor"/>
    <property type="match status" value="2"/>
</dbReference>
<evidence type="ECO:0000256" key="1">
    <source>
        <dbReference type="ARBA" id="ARBA00004167"/>
    </source>
</evidence>
<keyword evidence="8" id="KW-0325">Glycoprotein</keyword>
<feature type="transmembrane region" description="Helical" evidence="9">
    <location>
        <begin position="277"/>
        <end position="301"/>
    </location>
</feature>
<evidence type="ECO:0000256" key="4">
    <source>
        <dbReference type="ARBA" id="ARBA00022692"/>
    </source>
</evidence>
<keyword evidence="3" id="KW-0433">Leucine-rich repeat</keyword>
<dbReference type="PROSITE" id="PS50011">
    <property type="entry name" value="PROTEIN_KINASE_DOM"/>
    <property type="match status" value="1"/>
</dbReference>
<dbReference type="SUPFAM" id="SSF52058">
    <property type="entry name" value="L domain-like"/>
    <property type="match status" value="1"/>
</dbReference>
<organism evidence="12 13">
    <name type="scientific">Lithospermum erythrorhizon</name>
    <name type="common">Purple gromwell</name>
    <name type="synonym">Lithospermum officinale var. erythrorhizon</name>
    <dbReference type="NCBI Taxonomy" id="34254"/>
    <lineage>
        <taxon>Eukaryota</taxon>
        <taxon>Viridiplantae</taxon>
        <taxon>Streptophyta</taxon>
        <taxon>Embryophyta</taxon>
        <taxon>Tracheophyta</taxon>
        <taxon>Spermatophyta</taxon>
        <taxon>Magnoliopsida</taxon>
        <taxon>eudicotyledons</taxon>
        <taxon>Gunneridae</taxon>
        <taxon>Pentapetalae</taxon>
        <taxon>asterids</taxon>
        <taxon>lamiids</taxon>
        <taxon>Boraginales</taxon>
        <taxon>Boraginaceae</taxon>
        <taxon>Boraginoideae</taxon>
        <taxon>Lithospermeae</taxon>
        <taxon>Lithospermum</taxon>
    </lineage>
</organism>
<keyword evidence="6 9" id="KW-1133">Transmembrane helix</keyword>
<keyword evidence="4 9" id="KW-0812">Transmembrane</keyword>
<dbReference type="InterPro" id="IPR001611">
    <property type="entry name" value="Leu-rich_rpt"/>
</dbReference>
<dbReference type="PANTHER" id="PTHR48007">
    <property type="entry name" value="LEUCINE-RICH REPEAT RECEPTOR-LIKE PROTEIN KINASE PXC1"/>
    <property type="match status" value="1"/>
</dbReference>
<evidence type="ECO:0000256" key="5">
    <source>
        <dbReference type="ARBA" id="ARBA00022737"/>
    </source>
</evidence>
<reference evidence="12 13" key="1">
    <citation type="submission" date="2024-01" db="EMBL/GenBank/DDBJ databases">
        <title>The complete chloroplast genome sequence of Lithospermum erythrorhizon: insights into the phylogenetic relationship among Boraginaceae species and the maternal lineages of purple gromwells.</title>
        <authorList>
            <person name="Okada T."/>
            <person name="Watanabe K."/>
        </authorList>
    </citation>
    <scope>NUCLEOTIDE SEQUENCE [LARGE SCALE GENOMIC DNA]</scope>
</reference>
<dbReference type="InterPro" id="IPR011009">
    <property type="entry name" value="Kinase-like_dom_sf"/>
</dbReference>
<evidence type="ECO:0000256" key="6">
    <source>
        <dbReference type="ARBA" id="ARBA00022989"/>
    </source>
</evidence>
<dbReference type="SUPFAM" id="SSF56112">
    <property type="entry name" value="Protein kinase-like (PK-like)"/>
    <property type="match status" value="1"/>
</dbReference>
<comment type="caution">
    <text evidence="12">The sequence shown here is derived from an EMBL/GenBank/DDBJ whole genome shotgun (WGS) entry which is preliminary data.</text>
</comment>
<evidence type="ECO:0000313" key="13">
    <source>
        <dbReference type="Proteomes" id="UP001454036"/>
    </source>
</evidence>
<evidence type="ECO:0000256" key="7">
    <source>
        <dbReference type="ARBA" id="ARBA00023136"/>
    </source>
</evidence>
<dbReference type="Pfam" id="PF00560">
    <property type="entry name" value="LRR_1"/>
    <property type="match status" value="3"/>
</dbReference>
<feature type="chain" id="PRO_5043954785" evidence="10">
    <location>
        <begin position="22"/>
        <end position="475"/>
    </location>
</feature>
<dbReference type="EMBL" id="BAABME010009650">
    <property type="protein sequence ID" value="GAA0175553.1"/>
    <property type="molecule type" value="Genomic_DNA"/>
</dbReference>
<dbReference type="Pfam" id="PF00069">
    <property type="entry name" value="Pkinase"/>
    <property type="match status" value="1"/>
</dbReference>
<sequence length="475" mass="52753">MYTAKQIVVLLPIFLLTQVYAYPIQNHQLPSDAVYLLSFKTKADKDNNLHYNLNEHFDYCQWQGVKCVHGRVVRFALQSLTLRGTFQPDTLSRLDHLRILILRNNSLTGPLPDLSAFKNLKTLFLDRNFFSGFFPPSILFLHQLINLDLAHNNFTGSLPVEINRLDRLVSLRLESNRFTGSIPPLNQTTLTIFNVSDNNLTGPVPLTLTLKKFKFSSFKSNPNLCGDVVNKPCSSPFFNSGGDGGGAASPAPVLQNARSEGEDNNLAQTPHKHRSKIGVVLGILIAFLILIAAILSIFALIKRRGLRIESNKTSQSSLVSETSTDSPENYTNPISAAKEAEKFSIPPPRQQAEVVVKSGGDLRFCSGEAEVYTMEQLMRGSAELLGRGTLGTTYKAVMDNRLIVCVKRLDATKAEGTSGEAFESHLEGVGVLRHPNLVPVRAYFQAKQERLIIYDYQPNGSLFNLIHGKYFIIDS</sequence>
<dbReference type="GO" id="GO:0016020">
    <property type="term" value="C:membrane"/>
    <property type="evidence" value="ECO:0007669"/>
    <property type="project" value="UniProtKB-SubCell"/>
</dbReference>
<accession>A0AAV3RHQ6</accession>